<name>A0A9D2GJE3_9FIRM</name>
<dbReference type="GO" id="GO:0045893">
    <property type="term" value="P:positive regulation of DNA-templated transcription"/>
    <property type="evidence" value="ECO:0007669"/>
    <property type="project" value="InterPro"/>
</dbReference>
<dbReference type="PROSITE" id="PS51372">
    <property type="entry name" value="PRD_2"/>
    <property type="match status" value="2"/>
</dbReference>
<evidence type="ECO:0000256" key="2">
    <source>
        <dbReference type="ARBA" id="ARBA00022884"/>
    </source>
</evidence>
<reference evidence="8" key="1">
    <citation type="journal article" date="2021" name="PeerJ">
        <title>Extensive microbial diversity within the chicken gut microbiome revealed by metagenomics and culture.</title>
        <authorList>
            <person name="Gilroy R."/>
            <person name="Ravi A."/>
            <person name="Getino M."/>
            <person name="Pursley I."/>
            <person name="Horton D.L."/>
            <person name="Alikhan N.F."/>
            <person name="Baker D."/>
            <person name="Gharbi K."/>
            <person name="Hall N."/>
            <person name="Watson M."/>
            <person name="Adriaenssens E.M."/>
            <person name="Foster-Nyarko E."/>
            <person name="Jarju S."/>
            <person name="Secka A."/>
            <person name="Antonio M."/>
            <person name="Oren A."/>
            <person name="Chaudhuri R.R."/>
            <person name="La Ragione R."/>
            <person name="Hildebrand F."/>
            <person name="Pallen M.J."/>
        </authorList>
    </citation>
    <scope>NUCLEOTIDE SEQUENCE</scope>
    <source>
        <strain evidence="8">ChiBcec1-1093</strain>
    </source>
</reference>
<dbReference type="AlphaFoldDB" id="A0A9D2GJE3"/>
<dbReference type="Gene3D" id="2.30.24.10">
    <property type="entry name" value="CAT RNA-binding domain"/>
    <property type="match status" value="1"/>
</dbReference>
<keyword evidence="3" id="KW-0805">Transcription regulation</keyword>
<dbReference type="SUPFAM" id="SSF50151">
    <property type="entry name" value="SacY-like RNA-binding domain"/>
    <property type="match status" value="1"/>
</dbReference>
<accession>A0A9D2GJE3</accession>
<dbReference type="InterPro" id="IPR036634">
    <property type="entry name" value="PRD_sf"/>
</dbReference>
<dbReference type="Pfam" id="PF00874">
    <property type="entry name" value="PRD"/>
    <property type="match status" value="2"/>
</dbReference>
<dbReference type="SMART" id="SM01061">
    <property type="entry name" value="CAT_RBD"/>
    <property type="match status" value="1"/>
</dbReference>
<dbReference type="Proteomes" id="UP000824101">
    <property type="component" value="Unassembled WGS sequence"/>
</dbReference>
<comment type="similarity">
    <text evidence="6">Belongs to the transcriptional antiterminator BglG family.</text>
</comment>
<keyword evidence="5" id="KW-0804">Transcription</keyword>
<dbReference type="Gene3D" id="1.20.890.100">
    <property type="match status" value="1"/>
</dbReference>
<keyword evidence="4" id="KW-0010">Activator</keyword>
<dbReference type="InterPro" id="IPR050661">
    <property type="entry name" value="BglG_antiterminators"/>
</dbReference>
<proteinExistence type="inferred from homology"/>
<feature type="domain" description="PRD" evidence="7">
    <location>
        <begin position="65"/>
        <end position="170"/>
    </location>
</feature>
<comment type="caution">
    <text evidence="8">The sequence shown here is derived from an EMBL/GenBank/DDBJ whole genome shotgun (WGS) entry which is preliminary data.</text>
</comment>
<evidence type="ECO:0000256" key="6">
    <source>
        <dbReference type="ARBA" id="ARBA00038510"/>
    </source>
</evidence>
<keyword evidence="2" id="KW-0694">RNA-binding</keyword>
<dbReference type="SUPFAM" id="SSF63520">
    <property type="entry name" value="PTS-regulatory domain, PRD"/>
    <property type="match status" value="2"/>
</dbReference>
<organism evidence="8 9">
    <name type="scientific">Candidatus Lachnoclostridium stercorigallinarum</name>
    <dbReference type="NCBI Taxonomy" id="2838634"/>
    <lineage>
        <taxon>Bacteria</taxon>
        <taxon>Bacillati</taxon>
        <taxon>Bacillota</taxon>
        <taxon>Clostridia</taxon>
        <taxon>Lachnospirales</taxon>
        <taxon>Lachnospiraceae</taxon>
    </lineage>
</organism>
<evidence type="ECO:0000313" key="9">
    <source>
        <dbReference type="Proteomes" id="UP000824101"/>
    </source>
</evidence>
<dbReference type="PROSITE" id="PS00654">
    <property type="entry name" value="PRD_1"/>
    <property type="match status" value="1"/>
</dbReference>
<protein>
    <submittedName>
        <fullName evidence="8">PRD domain-containing protein</fullName>
    </submittedName>
</protein>
<dbReference type="Gene3D" id="1.10.1790.10">
    <property type="entry name" value="PRD domain"/>
    <property type="match status" value="1"/>
</dbReference>
<dbReference type="PANTHER" id="PTHR30185:SF15">
    <property type="entry name" value="CRYPTIC BETA-GLUCOSIDE BGL OPERON ANTITERMINATOR"/>
    <property type="match status" value="1"/>
</dbReference>
<dbReference type="InterPro" id="IPR036650">
    <property type="entry name" value="CAT_RNA-bd_dom_sf"/>
</dbReference>
<dbReference type="Pfam" id="PF03123">
    <property type="entry name" value="CAT_RBD"/>
    <property type="match status" value="1"/>
</dbReference>
<dbReference type="InterPro" id="IPR011608">
    <property type="entry name" value="PRD"/>
</dbReference>
<keyword evidence="1" id="KW-0677">Repeat</keyword>
<dbReference type="InterPro" id="IPR001550">
    <property type="entry name" value="Transcrpt_antitermin_CS"/>
</dbReference>
<evidence type="ECO:0000256" key="4">
    <source>
        <dbReference type="ARBA" id="ARBA00023159"/>
    </source>
</evidence>
<feature type="domain" description="PRD" evidence="7">
    <location>
        <begin position="171"/>
        <end position="280"/>
    </location>
</feature>
<reference evidence="8" key="2">
    <citation type="submission" date="2021-04" db="EMBL/GenBank/DDBJ databases">
        <authorList>
            <person name="Gilroy R."/>
        </authorList>
    </citation>
    <scope>NUCLEOTIDE SEQUENCE</scope>
    <source>
        <strain evidence="8">ChiBcec1-1093</strain>
    </source>
</reference>
<dbReference type="EMBL" id="DXBC01000148">
    <property type="protein sequence ID" value="HIZ79967.1"/>
    <property type="molecule type" value="Genomic_DNA"/>
</dbReference>
<dbReference type="InterPro" id="IPR004341">
    <property type="entry name" value="CAT_RNA-bd_dom"/>
</dbReference>
<evidence type="ECO:0000259" key="7">
    <source>
        <dbReference type="PROSITE" id="PS51372"/>
    </source>
</evidence>
<gene>
    <name evidence="8" type="ORF">IAA17_09300</name>
</gene>
<evidence type="ECO:0000256" key="5">
    <source>
        <dbReference type="ARBA" id="ARBA00023163"/>
    </source>
</evidence>
<dbReference type="PANTHER" id="PTHR30185">
    <property type="entry name" value="CRYPTIC BETA-GLUCOSIDE BGL OPERON ANTITERMINATOR"/>
    <property type="match status" value="1"/>
</dbReference>
<evidence type="ECO:0000313" key="8">
    <source>
        <dbReference type="EMBL" id="HIZ79967.1"/>
    </source>
</evidence>
<evidence type="ECO:0000256" key="3">
    <source>
        <dbReference type="ARBA" id="ARBA00023015"/>
    </source>
</evidence>
<sequence length="287" mass="33641">MKITRVINNNVVAAVDDESHELVLMGNGIGFGKKLGDEVPPEAVEKTFARFDEKWVRNFKRLSEEIPYEYMHMTSEIIDYAQLSLGKELNENVYIALTDHLNFAIQRIRQGVVLSNSMLWEIKHYYSHEYHIGLEAIAIIRRYTGIEMPVDEAGFIAMHILNSELDIDMDLSRIMTRIIQDVLNIITYHFHIVIDEESLDYERFVTHLKFFIQRAIHENESKIWDQGLMDMIRAQYLESYDCASKVAAYIERTTPYRVSEEETIYLTVHIQRLQTSSRRIGETKQNE</sequence>
<dbReference type="GO" id="GO:0003723">
    <property type="term" value="F:RNA binding"/>
    <property type="evidence" value="ECO:0007669"/>
    <property type="project" value="UniProtKB-KW"/>
</dbReference>
<dbReference type="Gene3D" id="1.20.58.1950">
    <property type="match status" value="1"/>
</dbReference>
<dbReference type="NCBIfam" id="NF046042">
    <property type="entry name" value="LicT"/>
    <property type="match status" value="1"/>
</dbReference>
<evidence type="ECO:0000256" key="1">
    <source>
        <dbReference type="ARBA" id="ARBA00022737"/>
    </source>
</evidence>